<comment type="caution">
    <text evidence="3">The sequence shown here is derived from an EMBL/GenBank/DDBJ whole genome shotgun (WGS) entry which is preliminary data.</text>
</comment>
<reference evidence="3" key="1">
    <citation type="submission" date="2022-05" db="EMBL/GenBank/DDBJ databases">
        <title>Halomonas geminus sp. nov. and Halomonas llamarensis sp. nov. isolated from high-altitude salars of the Atacama Desert.</title>
        <authorList>
            <person name="Hintersatz C."/>
            <person name="Rojas L.A."/>
            <person name="Wei T.-S."/>
            <person name="Kutschke S."/>
            <person name="Lehmann F."/>
            <person name="Jain R."/>
            <person name="Pollmann K."/>
        </authorList>
    </citation>
    <scope>NUCLEOTIDE SEQUENCE</scope>
    <source>
        <strain evidence="3">ATCHA</strain>
    </source>
</reference>
<dbReference type="Pfam" id="PF01471">
    <property type="entry name" value="PG_binding_1"/>
    <property type="match status" value="1"/>
</dbReference>
<sequence length="269" mass="30383">MLIIGDRGYQVEALQQNLNRHGYGLETDGLYGPDTETAVRHFQRAHNLVVDGIAGRKTRRALIQGDDPKALRQIDLVGAADTLEVDLAAVMAVNEVESRGVGFHFGGPRNNEPVILYERHIMRRRLEHHGVSPVAYERSHPRLVNTAPGGYIGGHREHNRLDKARDLHNEAAIESASWGAFQIMGFHWSRLGYASAHAWLEAMRASEGHQLEAFVRFIEADRAIHNALRRHDWRDFARRYNGPAFEKNDYDTKLAAAHRRHSQALEVAA</sequence>
<dbReference type="SUPFAM" id="SSF47090">
    <property type="entry name" value="PGBD-like"/>
    <property type="match status" value="1"/>
</dbReference>
<gene>
    <name evidence="3" type="ORF">M8006_10660</name>
</gene>
<dbReference type="InterPro" id="IPR036366">
    <property type="entry name" value="PGBDSf"/>
</dbReference>
<dbReference type="InterPro" id="IPR002477">
    <property type="entry name" value="Peptidoglycan-bd-like"/>
</dbReference>
<evidence type="ECO:0000313" key="3">
    <source>
        <dbReference type="EMBL" id="MCL7930431.1"/>
    </source>
</evidence>
<accession>A0ABT0SRP0</accession>
<dbReference type="InterPro" id="IPR024408">
    <property type="entry name" value="Muramidase"/>
</dbReference>
<protein>
    <submittedName>
        <fullName evidence="3">N-acetylmuramidase family protein</fullName>
    </submittedName>
</protein>
<dbReference type="EMBL" id="JAMJPJ010000016">
    <property type="protein sequence ID" value="MCL7930431.1"/>
    <property type="molecule type" value="Genomic_DNA"/>
</dbReference>
<keyword evidence="4" id="KW-1185">Reference proteome</keyword>
<name>A0ABT0SRP0_9GAMM</name>
<organism evidence="3 4">
    <name type="scientific">Halomonas llamarensis</name>
    <dbReference type="NCBI Taxonomy" id="2945104"/>
    <lineage>
        <taxon>Bacteria</taxon>
        <taxon>Pseudomonadati</taxon>
        <taxon>Pseudomonadota</taxon>
        <taxon>Gammaproteobacteria</taxon>
        <taxon>Oceanospirillales</taxon>
        <taxon>Halomonadaceae</taxon>
        <taxon>Halomonas</taxon>
    </lineage>
</organism>
<proteinExistence type="predicted"/>
<evidence type="ECO:0000259" key="2">
    <source>
        <dbReference type="Pfam" id="PF11860"/>
    </source>
</evidence>
<feature type="domain" description="Peptidoglycan binding-like" evidence="1">
    <location>
        <begin position="8"/>
        <end position="62"/>
    </location>
</feature>
<dbReference type="Proteomes" id="UP001165308">
    <property type="component" value="Unassembled WGS sequence"/>
</dbReference>
<evidence type="ECO:0000259" key="1">
    <source>
        <dbReference type="Pfam" id="PF01471"/>
    </source>
</evidence>
<dbReference type="RefSeq" id="WP_250081999.1">
    <property type="nucleotide sequence ID" value="NZ_JAMJPJ010000016.1"/>
</dbReference>
<feature type="domain" description="N-acetylmuramidase" evidence="2">
    <location>
        <begin position="86"/>
        <end position="261"/>
    </location>
</feature>
<dbReference type="Gene3D" id="1.10.101.10">
    <property type="entry name" value="PGBD-like superfamily/PGBD"/>
    <property type="match status" value="1"/>
</dbReference>
<dbReference type="Pfam" id="PF11860">
    <property type="entry name" value="Muramidase"/>
    <property type="match status" value="1"/>
</dbReference>
<dbReference type="InterPro" id="IPR036365">
    <property type="entry name" value="PGBD-like_sf"/>
</dbReference>
<evidence type="ECO:0000313" key="4">
    <source>
        <dbReference type="Proteomes" id="UP001165308"/>
    </source>
</evidence>